<dbReference type="InterPro" id="IPR006011">
    <property type="entry name" value="Syntaxin_N"/>
</dbReference>
<keyword evidence="4" id="KW-0532">Neurotransmitter transport</keyword>
<dbReference type="GO" id="GO:0031201">
    <property type="term" value="C:SNARE complex"/>
    <property type="evidence" value="ECO:0007669"/>
    <property type="project" value="TreeGrafter"/>
</dbReference>
<dbReference type="SMART" id="SM00397">
    <property type="entry name" value="t_SNARE"/>
    <property type="match status" value="1"/>
</dbReference>
<dbReference type="Pfam" id="PF00804">
    <property type="entry name" value="Syntaxin"/>
    <property type="match status" value="1"/>
</dbReference>
<evidence type="ECO:0000256" key="7">
    <source>
        <dbReference type="SAM" id="Phobius"/>
    </source>
</evidence>
<evidence type="ECO:0000256" key="1">
    <source>
        <dbReference type="ARBA" id="ARBA00004211"/>
    </source>
</evidence>
<accession>A0AAJ7SFY5</accession>
<gene>
    <name evidence="10" type="primary">LOC100897535</name>
</gene>
<dbReference type="PANTHER" id="PTHR19957:SF307">
    <property type="entry name" value="PROTEIN SSO1-RELATED"/>
    <property type="match status" value="1"/>
</dbReference>
<comment type="similarity">
    <text evidence="2">Belongs to the syntaxin family.</text>
</comment>
<dbReference type="KEGG" id="goe:100897535"/>
<dbReference type="GO" id="GO:0006887">
    <property type="term" value="P:exocytosis"/>
    <property type="evidence" value="ECO:0007669"/>
    <property type="project" value="TreeGrafter"/>
</dbReference>
<dbReference type="GO" id="GO:0000149">
    <property type="term" value="F:SNARE binding"/>
    <property type="evidence" value="ECO:0007669"/>
    <property type="project" value="TreeGrafter"/>
</dbReference>
<evidence type="ECO:0000313" key="9">
    <source>
        <dbReference type="Proteomes" id="UP000694867"/>
    </source>
</evidence>
<dbReference type="Pfam" id="PF05739">
    <property type="entry name" value="SNARE"/>
    <property type="match status" value="1"/>
</dbReference>
<dbReference type="Gene3D" id="1.20.58.70">
    <property type="match status" value="1"/>
</dbReference>
<dbReference type="GO" id="GO:0006836">
    <property type="term" value="P:neurotransmitter transport"/>
    <property type="evidence" value="ECO:0007669"/>
    <property type="project" value="UniProtKB-KW"/>
</dbReference>
<dbReference type="GeneID" id="100897535"/>
<dbReference type="GO" id="GO:0005484">
    <property type="term" value="F:SNAP receptor activity"/>
    <property type="evidence" value="ECO:0007669"/>
    <property type="project" value="TreeGrafter"/>
</dbReference>
<evidence type="ECO:0000256" key="4">
    <source>
        <dbReference type="ARBA" id="ARBA00022775"/>
    </source>
</evidence>
<evidence type="ECO:0000256" key="6">
    <source>
        <dbReference type="ARBA" id="ARBA00023136"/>
    </source>
</evidence>
<comment type="subcellular location">
    <subcellularLocation>
        <location evidence="1">Membrane</location>
        <topology evidence="1">Single-pass type IV membrane protein</topology>
    </subcellularLocation>
</comment>
<dbReference type="Proteomes" id="UP000694867">
    <property type="component" value="Unplaced"/>
</dbReference>
<evidence type="ECO:0000256" key="2">
    <source>
        <dbReference type="ARBA" id="ARBA00009063"/>
    </source>
</evidence>
<dbReference type="PANTHER" id="PTHR19957">
    <property type="entry name" value="SYNTAXIN"/>
    <property type="match status" value="1"/>
</dbReference>
<name>A0AAJ7SFY5_9ACAR</name>
<dbReference type="AlphaFoldDB" id="A0AAJ7SFY5"/>
<keyword evidence="9" id="KW-1185">Reference proteome</keyword>
<dbReference type="GO" id="GO:0006906">
    <property type="term" value="P:vesicle fusion"/>
    <property type="evidence" value="ECO:0007669"/>
    <property type="project" value="TreeGrafter"/>
</dbReference>
<dbReference type="Gene3D" id="1.20.5.110">
    <property type="match status" value="1"/>
</dbReference>
<feature type="domain" description="T-SNARE coiled-coil homology" evidence="8">
    <location>
        <begin position="181"/>
        <end position="243"/>
    </location>
</feature>
<proteinExistence type="inferred from homology"/>
<keyword evidence="4" id="KW-0813">Transport</keyword>
<dbReference type="GO" id="GO:0048278">
    <property type="term" value="P:vesicle docking"/>
    <property type="evidence" value="ECO:0007669"/>
    <property type="project" value="TreeGrafter"/>
</dbReference>
<dbReference type="SUPFAM" id="SSF47661">
    <property type="entry name" value="t-snare proteins"/>
    <property type="match status" value="1"/>
</dbReference>
<keyword evidence="6 7" id="KW-0472">Membrane</keyword>
<dbReference type="InterPro" id="IPR000727">
    <property type="entry name" value="T_SNARE_dom"/>
</dbReference>
<evidence type="ECO:0000256" key="3">
    <source>
        <dbReference type="ARBA" id="ARBA00022692"/>
    </source>
</evidence>
<dbReference type="InterPro" id="IPR045242">
    <property type="entry name" value="Syntaxin"/>
</dbReference>
<dbReference type="GO" id="GO:0006886">
    <property type="term" value="P:intracellular protein transport"/>
    <property type="evidence" value="ECO:0007669"/>
    <property type="project" value="TreeGrafter"/>
</dbReference>
<dbReference type="GO" id="GO:0012505">
    <property type="term" value="C:endomembrane system"/>
    <property type="evidence" value="ECO:0007669"/>
    <property type="project" value="TreeGrafter"/>
</dbReference>
<sequence>MVRDRLQEMKIMIGDQSGARSSVREPVNLQKSMDQVYEDIAKIEGCVQQLFNAHNEVLSSIPSRTTARIDSIVEEIHQTATGVKSYLMKLKGSVDADDKSAKGRMKYSQYTALTKAFSDAIFEFNEEQLRYRDKCKKQIRRQMEVSGRPVSDQDLEDMLEQGNVFVDNSSAMAIEEARAVVNEVKARHRDILKLEESIRQMKKLFEDIAFMIEEQGQVVSRIEDYVTTAVDFVGKGQQDLEKAESHQKAARRKKLYCLAIVVIVITIIIIVVAVVK</sequence>
<dbReference type="PROSITE" id="PS50192">
    <property type="entry name" value="T_SNARE"/>
    <property type="match status" value="1"/>
</dbReference>
<keyword evidence="5 7" id="KW-1133">Transmembrane helix</keyword>
<organism evidence="9 10">
    <name type="scientific">Galendromus occidentalis</name>
    <name type="common">western predatory mite</name>
    <dbReference type="NCBI Taxonomy" id="34638"/>
    <lineage>
        <taxon>Eukaryota</taxon>
        <taxon>Metazoa</taxon>
        <taxon>Ecdysozoa</taxon>
        <taxon>Arthropoda</taxon>
        <taxon>Chelicerata</taxon>
        <taxon>Arachnida</taxon>
        <taxon>Acari</taxon>
        <taxon>Parasitiformes</taxon>
        <taxon>Mesostigmata</taxon>
        <taxon>Gamasina</taxon>
        <taxon>Phytoseioidea</taxon>
        <taxon>Phytoseiidae</taxon>
        <taxon>Typhlodrominae</taxon>
        <taxon>Galendromus</taxon>
    </lineage>
</organism>
<evidence type="ECO:0000259" key="8">
    <source>
        <dbReference type="PROSITE" id="PS50192"/>
    </source>
</evidence>
<dbReference type="RefSeq" id="XP_028967047.1">
    <property type="nucleotide sequence ID" value="XM_029111214.1"/>
</dbReference>
<dbReference type="InterPro" id="IPR010989">
    <property type="entry name" value="SNARE"/>
</dbReference>
<reference evidence="10" key="1">
    <citation type="submission" date="2025-08" db="UniProtKB">
        <authorList>
            <consortium name="RefSeq"/>
        </authorList>
    </citation>
    <scope>IDENTIFICATION</scope>
</reference>
<evidence type="ECO:0000256" key="5">
    <source>
        <dbReference type="ARBA" id="ARBA00022989"/>
    </source>
</evidence>
<evidence type="ECO:0000313" key="10">
    <source>
        <dbReference type="RefSeq" id="XP_028967047.1"/>
    </source>
</evidence>
<dbReference type="GO" id="GO:0005886">
    <property type="term" value="C:plasma membrane"/>
    <property type="evidence" value="ECO:0007669"/>
    <property type="project" value="TreeGrafter"/>
</dbReference>
<keyword evidence="3 7" id="KW-0812">Transmembrane</keyword>
<dbReference type="SMART" id="SM00503">
    <property type="entry name" value="SynN"/>
    <property type="match status" value="1"/>
</dbReference>
<protein>
    <submittedName>
        <fullName evidence="10">Syntaxin-1B</fullName>
    </submittedName>
</protein>
<dbReference type="CDD" id="cd15848">
    <property type="entry name" value="SNARE_syntaxin1-like"/>
    <property type="match status" value="1"/>
</dbReference>
<feature type="transmembrane region" description="Helical" evidence="7">
    <location>
        <begin position="255"/>
        <end position="275"/>
    </location>
</feature>